<dbReference type="InterPro" id="IPR037185">
    <property type="entry name" value="EmrE-like"/>
</dbReference>
<keyword evidence="3" id="KW-1185">Reference proteome</keyword>
<name>A0A0U2UFF0_9BACL</name>
<dbReference type="AlphaFoldDB" id="A0A0U2UFF0"/>
<dbReference type="STRING" id="162209.IJ22_15400"/>
<sequence>MYYLYSGLLLLTGLFSVNFIYGYQSKHIDPHFWATLKYQLLVLPLFLFINLCIGYGIKFGYKAIGNLSYVLVASKGLEILISLLIGFILLKEIPTWKTWIGLSLVLAGFAIAKIK</sequence>
<gene>
    <name evidence="2" type="ORF">IJ22_15400</name>
</gene>
<evidence type="ECO:0000256" key="1">
    <source>
        <dbReference type="ARBA" id="ARBA00004127"/>
    </source>
</evidence>
<dbReference type="Proteomes" id="UP000061660">
    <property type="component" value="Chromosome"/>
</dbReference>
<comment type="subcellular location">
    <subcellularLocation>
        <location evidence="1">Endomembrane system</location>
        <topology evidence="1">Multi-pass membrane protein</topology>
    </subcellularLocation>
</comment>
<reference evidence="3" key="1">
    <citation type="submission" date="2015-12" db="EMBL/GenBank/DDBJ databases">
        <title>Complete genome sequences of two moderately thermophilic Paenibacillus species.</title>
        <authorList>
            <person name="Butler R.III."/>
            <person name="Wang J."/>
            <person name="Stark B.C."/>
            <person name="Pombert J.-F."/>
        </authorList>
    </citation>
    <scope>NUCLEOTIDE SEQUENCE [LARGE SCALE GENOMIC DNA]</scope>
    <source>
        <strain evidence="3">32O-Y</strain>
    </source>
</reference>
<organism evidence="2 3">
    <name type="scientific">Paenibacillus naphthalenovorans</name>
    <dbReference type="NCBI Taxonomy" id="162209"/>
    <lineage>
        <taxon>Bacteria</taxon>
        <taxon>Bacillati</taxon>
        <taxon>Bacillota</taxon>
        <taxon>Bacilli</taxon>
        <taxon>Bacillales</taxon>
        <taxon>Paenibacillaceae</taxon>
        <taxon>Paenibacillus</taxon>
    </lineage>
</organism>
<evidence type="ECO:0000313" key="3">
    <source>
        <dbReference type="Proteomes" id="UP000061660"/>
    </source>
</evidence>
<proteinExistence type="predicted"/>
<dbReference type="KEGG" id="pnp:IJ22_15400"/>
<accession>A0A0U2UFF0</accession>
<reference evidence="2 3" key="2">
    <citation type="journal article" date="2016" name="Genome Announc.">
        <title>Complete Genome Sequences of Two Interactive Moderate Thermophiles, Paenibacillus napthalenovorans 32O-Y and Paenibacillus sp. 32O-W.</title>
        <authorList>
            <person name="Butler R.R.III."/>
            <person name="Wang J."/>
            <person name="Stark B.C."/>
            <person name="Pombert J.F."/>
        </authorList>
    </citation>
    <scope>NUCLEOTIDE SEQUENCE [LARGE SCALE GENOMIC DNA]</scope>
    <source>
        <strain evidence="2 3">32O-Y</strain>
    </source>
</reference>
<protein>
    <submittedName>
        <fullName evidence="2">Uncharacterized protein</fullName>
    </submittedName>
</protein>
<dbReference type="EMBL" id="CP013652">
    <property type="protein sequence ID" value="ALS21916.1"/>
    <property type="molecule type" value="Genomic_DNA"/>
</dbReference>
<dbReference type="PATRIC" id="fig|162209.4.peg.1631"/>
<evidence type="ECO:0000313" key="2">
    <source>
        <dbReference type="EMBL" id="ALS21916.1"/>
    </source>
</evidence>
<dbReference type="RefSeq" id="WP_054817263.1">
    <property type="nucleotide sequence ID" value="NZ_BJCS01000003.1"/>
</dbReference>
<dbReference type="SUPFAM" id="SSF103481">
    <property type="entry name" value="Multidrug resistance efflux transporter EmrE"/>
    <property type="match status" value="1"/>
</dbReference>